<dbReference type="PROSITE" id="PS51198">
    <property type="entry name" value="UVRD_HELICASE_ATP_BIND"/>
    <property type="match status" value="1"/>
</dbReference>
<evidence type="ECO:0000256" key="1">
    <source>
        <dbReference type="ARBA" id="ARBA00009922"/>
    </source>
</evidence>
<dbReference type="Pfam" id="PF21196">
    <property type="entry name" value="PcrA_UvrD_tudor"/>
    <property type="match status" value="1"/>
</dbReference>
<dbReference type="GO" id="GO:0000725">
    <property type="term" value="P:recombinational repair"/>
    <property type="evidence" value="ECO:0007669"/>
    <property type="project" value="TreeGrafter"/>
</dbReference>
<protein>
    <recommendedName>
        <fullName evidence="9">DNA 3'-5' helicase</fullName>
        <ecNumber evidence="9">5.6.2.4</ecNumber>
    </recommendedName>
    <alternativeName>
        <fullName evidence="10">DNA 3'-5' helicase II</fullName>
    </alternativeName>
</protein>
<evidence type="ECO:0000256" key="11">
    <source>
        <dbReference type="ARBA" id="ARBA00048988"/>
    </source>
</evidence>
<dbReference type="Gene3D" id="1.10.486.10">
    <property type="entry name" value="PCRA, domain 4"/>
    <property type="match status" value="1"/>
</dbReference>
<dbReference type="KEGG" id="kct:CDEE_0482"/>
<evidence type="ECO:0000256" key="12">
    <source>
        <dbReference type="PROSITE-ProRule" id="PRU00560"/>
    </source>
</evidence>
<dbReference type="InterPro" id="IPR014017">
    <property type="entry name" value="DNA_helicase_UvrD-like_C"/>
</dbReference>
<dbReference type="InterPro" id="IPR013986">
    <property type="entry name" value="DExx_box_DNA_helicase_dom_sf"/>
</dbReference>
<evidence type="ECO:0000256" key="5">
    <source>
        <dbReference type="ARBA" id="ARBA00022840"/>
    </source>
</evidence>
<feature type="domain" description="UvrD-like helicase C-terminal" evidence="14">
    <location>
        <begin position="282"/>
        <end position="578"/>
    </location>
</feature>
<dbReference type="InterPro" id="IPR027417">
    <property type="entry name" value="P-loop_NTPase"/>
</dbReference>
<dbReference type="Gene3D" id="3.40.50.300">
    <property type="entry name" value="P-loop containing nucleotide triphosphate hydrolases"/>
    <property type="match status" value="2"/>
</dbReference>
<feature type="domain" description="UvrD-like helicase ATP-binding" evidence="13">
    <location>
        <begin position="4"/>
        <end position="281"/>
    </location>
</feature>
<dbReference type="GO" id="GO:0016887">
    <property type="term" value="F:ATP hydrolysis activity"/>
    <property type="evidence" value="ECO:0007669"/>
    <property type="project" value="RHEA"/>
</dbReference>
<name>M1M5U9_9PROT</name>
<evidence type="ECO:0000256" key="2">
    <source>
        <dbReference type="ARBA" id="ARBA00022741"/>
    </source>
</evidence>
<feature type="binding site" evidence="12">
    <location>
        <begin position="25"/>
        <end position="32"/>
    </location>
    <ligand>
        <name>ATP</name>
        <dbReference type="ChEBI" id="CHEBI:30616"/>
    </ligand>
</feature>
<dbReference type="GO" id="GO:0043138">
    <property type="term" value="F:3'-5' DNA helicase activity"/>
    <property type="evidence" value="ECO:0007669"/>
    <property type="project" value="UniProtKB-EC"/>
</dbReference>
<comment type="similarity">
    <text evidence="1">Belongs to the helicase family. UvrD subfamily.</text>
</comment>
<keyword evidence="3 12" id="KW-0378">Hydrolase</keyword>
<dbReference type="Pfam" id="PF13361">
    <property type="entry name" value="UvrD_C"/>
    <property type="match status" value="1"/>
</dbReference>
<proteinExistence type="inferred from homology"/>
<gene>
    <name evidence="15" type="ORF">CDEE_0482</name>
</gene>
<dbReference type="InterPro" id="IPR014016">
    <property type="entry name" value="UvrD-like_ATP-bd"/>
</dbReference>
<dbReference type="Pfam" id="PF00580">
    <property type="entry name" value="UvrD-helicase"/>
    <property type="match status" value="1"/>
</dbReference>
<evidence type="ECO:0000313" key="15">
    <source>
        <dbReference type="EMBL" id="AGF47525.1"/>
    </source>
</evidence>
<dbReference type="AlphaFoldDB" id="M1M5U9"/>
<keyword evidence="5 12" id="KW-0067">ATP-binding</keyword>
<evidence type="ECO:0000256" key="7">
    <source>
        <dbReference type="ARBA" id="ARBA00023235"/>
    </source>
</evidence>
<dbReference type="GO" id="GO:0005524">
    <property type="term" value="F:ATP binding"/>
    <property type="evidence" value="ECO:0007669"/>
    <property type="project" value="UniProtKB-UniRule"/>
</dbReference>
<evidence type="ECO:0000259" key="14">
    <source>
        <dbReference type="PROSITE" id="PS51217"/>
    </source>
</evidence>
<comment type="catalytic activity">
    <reaction evidence="8">
        <text>Couples ATP hydrolysis with the unwinding of duplex DNA by translocating in the 3'-5' direction.</text>
        <dbReference type="EC" id="5.6.2.4"/>
    </reaction>
</comment>
<keyword evidence="4 12" id="KW-0347">Helicase</keyword>
<dbReference type="STRING" id="1208918.CDEE_0482"/>
<evidence type="ECO:0000256" key="3">
    <source>
        <dbReference type="ARBA" id="ARBA00022801"/>
    </source>
</evidence>
<sequence length="750" mass="85625">MNLDDLNNAQRKAVTTDNSHSLVLAGAGSGKTKVLSSRIAWLINTGQASFNEVLAVTFTNKAAREMVSRISMMLDRDMKGFWIGTFHGLCHKMLRLNWREANLIQNFQIIDMSDQLSLIKRLMKSANVNESKYSARDLQKIINSYKEKGLRSNEIDVYDSYNKYIAEFYHLYEHQCIRDGLLDFAELLLKSYDLLKNNQTIRNYYQERFKYILVDEFQDTNSLQYGWLRLLIGNSTSVFAVGDDDQSIYAFRGANIDNMSLFDKEYAKGNIVRLEQNYRSMGHILGAANSLIRYNNGRLGKKLWTQEGDGEKVLIVEKHNDLLESQWIVDEIKNIVKNGIKQDDIAVLYRSNAQSRVLEHALFLSGISYKVYGGLRFFERQEIKNVLAYLRLIVNRNDDSAWLRSVNFPIRGIGTRTIESLFEITKNKNISLYDAVAYHSGRSKNNLLMFNNIISTLEESSRKLTLVQLIEHVLEFTGINAFYKNEEETDRLDNLKELVTAATIFSGENNFSEIPASLLIDDLKENLDVSLNNNIYLEQEKITPLLSFLSHASLEAGDNQSESEQSSVQLMTVHAAKGLEFKVVFITGVEEGLFPHENSMSDNSSIEEERRLMYVAITRARKKLYITMANSRMLRGQVRYSVKSRFISEVGEGNVIFVKNKEQILPNNYLKSNSRFTSNSHQQSNKLSSGNTNFVDINGKKFVIGQNVKHKKFGDGTIIKLIGHGEESQAQISFNNCGIKTIMLGIARFE</sequence>
<keyword evidence="6" id="KW-0238">DNA-binding</keyword>
<dbReference type="SUPFAM" id="SSF52540">
    <property type="entry name" value="P-loop containing nucleoside triphosphate hydrolases"/>
    <property type="match status" value="1"/>
</dbReference>
<dbReference type="PATRIC" id="fig|1208918.3.peg.223"/>
<keyword evidence="16" id="KW-1185">Reference proteome</keyword>
<reference evidence="15 16" key="1">
    <citation type="journal article" date="2013" name="Genome Biol. Evol.">
        <title>Genome evolution and phylogenomic analysis of candidatus kinetoplastibacterium, the betaproteobacterial endosymbionts of strigomonas and angomonas.</title>
        <authorList>
            <person name="Alves J.M."/>
            <person name="Serrano M.G."/>
            <person name="Maia da Silva F."/>
            <person name="Voegtly L.J."/>
            <person name="Matveyev A.V."/>
            <person name="Teixeira M.M."/>
            <person name="Camargo E.P."/>
            <person name="Buck G.A."/>
        </authorList>
    </citation>
    <scope>NUCLEOTIDE SEQUENCE [LARGE SCALE GENOMIC DNA]</scope>
    <source>
        <strain evidence="15 16">TCC036E</strain>
    </source>
</reference>
<dbReference type="GO" id="GO:0033202">
    <property type="term" value="C:DNA helicase complex"/>
    <property type="evidence" value="ECO:0007669"/>
    <property type="project" value="TreeGrafter"/>
</dbReference>
<dbReference type="CDD" id="cd18807">
    <property type="entry name" value="SF1_C_UvrD"/>
    <property type="match status" value="1"/>
</dbReference>
<evidence type="ECO:0000256" key="6">
    <source>
        <dbReference type="ARBA" id="ARBA00023125"/>
    </source>
</evidence>
<keyword evidence="2 12" id="KW-0547">Nucleotide-binding</keyword>
<dbReference type="GO" id="GO:0005829">
    <property type="term" value="C:cytosol"/>
    <property type="evidence" value="ECO:0007669"/>
    <property type="project" value="TreeGrafter"/>
</dbReference>
<keyword evidence="7" id="KW-0413">Isomerase</keyword>
<organism evidence="15 16">
    <name type="scientific">Candidatus Kinetoplastidibacterium crithidiae TCC036E</name>
    <dbReference type="NCBI Taxonomy" id="1208918"/>
    <lineage>
        <taxon>Bacteria</taxon>
        <taxon>Pseudomonadati</taxon>
        <taxon>Pseudomonadota</taxon>
        <taxon>Betaproteobacteria</taxon>
        <taxon>Candidatus Kinetoplastidibacterium</taxon>
    </lineage>
</organism>
<dbReference type="eggNOG" id="COG0210">
    <property type="taxonomic scope" value="Bacteria"/>
</dbReference>
<dbReference type="Gene3D" id="1.10.10.160">
    <property type="match status" value="1"/>
</dbReference>
<dbReference type="EMBL" id="CP003804">
    <property type="protein sequence ID" value="AGF47525.1"/>
    <property type="molecule type" value="Genomic_DNA"/>
</dbReference>
<accession>M1M5U9</accession>
<dbReference type="PROSITE" id="PS51217">
    <property type="entry name" value="UVRD_HELICASE_CTER"/>
    <property type="match status" value="1"/>
</dbReference>
<evidence type="ECO:0000256" key="8">
    <source>
        <dbReference type="ARBA" id="ARBA00034617"/>
    </source>
</evidence>
<dbReference type="EC" id="5.6.2.4" evidence="9"/>
<dbReference type="Proteomes" id="UP000011686">
    <property type="component" value="Chromosome"/>
</dbReference>
<evidence type="ECO:0000313" key="16">
    <source>
        <dbReference type="Proteomes" id="UP000011686"/>
    </source>
</evidence>
<evidence type="ECO:0000259" key="13">
    <source>
        <dbReference type="PROSITE" id="PS51198"/>
    </source>
</evidence>
<evidence type="ECO:0000256" key="4">
    <source>
        <dbReference type="ARBA" id="ARBA00022806"/>
    </source>
</evidence>
<dbReference type="CDD" id="cd17932">
    <property type="entry name" value="DEXQc_UvrD"/>
    <property type="match status" value="1"/>
</dbReference>
<dbReference type="PANTHER" id="PTHR11070:SF2">
    <property type="entry name" value="ATP-DEPENDENT DNA HELICASE SRS2"/>
    <property type="match status" value="1"/>
</dbReference>
<dbReference type="RefSeq" id="WP_015238641.1">
    <property type="nucleotide sequence ID" value="NC_020283.1"/>
</dbReference>
<dbReference type="GO" id="GO:0003677">
    <property type="term" value="F:DNA binding"/>
    <property type="evidence" value="ECO:0007669"/>
    <property type="project" value="UniProtKB-KW"/>
</dbReference>
<comment type="catalytic activity">
    <reaction evidence="11">
        <text>ATP + H2O = ADP + phosphate + H(+)</text>
        <dbReference type="Rhea" id="RHEA:13065"/>
        <dbReference type="ChEBI" id="CHEBI:15377"/>
        <dbReference type="ChEBI" id="CHEBI:15378"/>
        <dbReference type="ChEBI" id="CHEBI:30616"/>
        <dbReference type="ChEBI" id="CHEBI:43474"/>
        <dbReference type="ChEBI" id="CHEBI:456216"/>
        <dbReference type="EC" id="5.6.2.4"/>
    </reaction>
</comment>
<evidence type="ECO:0000256" key="10">
    <source>
        <dbReference type="ARBA" id="ARBA00034923"/>
    </source>
</evidence>
<evidence type="ECO:0000256" key="9">
    <source>
        <dbReference type="ARBA" id="ARBA00034808"/>
    </source>
</evidence>
<dbReference type="InterPro" id="IPR000212">
    <property type="entry name" value="DNA_helicase_UvrD/REP"/>
</dbReference>
<dbReference type="PANTHER" id="PTHR11070">
    <property type="entry name" value="UVRD / RECB / PCRA DNA HELICASE FAMILY MEMBER"/>
    <property type="match status" value="1"/>
</dbReference>
<dbReference type="HOGENOM" id="CLU_004585_5_2_4"/>